<protein>
    <recommendedName>
        <fullName evidence="2">S1 motif domain-containing protein</fullName>
    </recommendedName>
</protein>
<dbReference type="Gene3D" id="2.40.50.140">
    <property type="entry name" value="Nucleic acid-binding proteins"/>
    <property type="match status" value="1"/>
</dbReference>
<evidence type="ECO:0000256" key="1">
    <source>
        <dbReference type="SAM" id="MobiDB-lite"/>
    </source>
</evidence>
<dbReference type="PANTHER" id="PTHR15838">
    <property type="entry name" value="NUCLEOLAR PROTEIN OF 40 KDA"/>
    <property type="match status" value="1"/>
</dbReference>
<dbReference type="InterPro" id="IPR012340">
    <property type="entry name" value="NA-bd_OB-fold"/>
</dbReference>
<comment type="caution">
    <text evidence="3">The sequence shown here is derived from an EMBL/GenBank/DDBJ whole genome shotgun (WGS) entry which is preliminary data.</text>
</comment>
<sequence length="133" mass="15409">MECLVHKSQMSRARVDDPSEMLSVGEKIYCKVISVEDNKIGLSMKVVNQTTGKDEDPSNVQHRYCHFAQDCFHTKGGKVYELIPEEERKSLFKEPEKSEEESTKKKKKKKKKHKKDRHRHKKKRSSSSSSSKG</sequence>
<proteinExistence type="predicted"/>
<organism evidence="3 4">
    <name type="scientific">Tegillarca granosa</name>
    <name type="common">Malaysian cockle</name>
    <name type="synonym">Anadara granosa</name>
    <dbReference type="NCBI Taxonomy" id="220873"/>
    <lineage>
        <taxon>Eukaryota</taxon>
        <taxon>Metazoa</taxon>
        <taxon>Spiralia</taxon>
        <taxon>Lophotrochozoa</taxon>
        <taxon>Mollusca</taxon>
        <taxon>Bivalvia</taxon>
        <taxon>Autobranchia</taxon>
        <taxon>Pteriomorphia</taxon>
        <taxon>Arcoida</taxon>
        <taxon>Arcoidea</taxon>
        <taxon>Arcidae</taxon>
        <taxon>Tegillarca</taxon>
    </lineage>
</organism>
<keyword evidence="4" id="KW-1185">Reference proteome</keyword>
<dbReference type="InterPro" id="IPR003029">
    <property type="entry name" value="S1_domain"/>
</dbReference>
<name>A0ABQ9E706_TEGGR</name>
<dbReference type="EMBL" id="JARBDR010000921">
    <property type="protein sequence ID" value="KAJ8299083.1"/>
    <property type="molecule type" value="Genomic_DNA"/>
</dbReference>
<accession>A0ABQ9E706</accession>
<feature type="domain" description="S1 motif" evidence="2">
    <location>
        <begin position="1"/>
        <end position="45"/>
    </location>
</feature>
<dbReference type="PANTHER" id="PTHR15838:SF1">
    <property type="entry name" value="ZINC FINGER CCHC DOMAIN-CONTAINING PROTEIN 17"/>
    <property type="match status" value="1"/>
</dbReference>
<evidence type="ECO:0000313" key="3">
    <source>
        <dbReference type="EMBL" id="KAJ8299083.1"/>
    </source>
</evidence>
<dbReference type="Proteomes" id="UP001217089">
    <property type="component" value="Unassembled WGS sequence"/>
</dbReference>
<evidence type="ECO:0000313" key="4">
    <source>
        <dbReference type="Proteomes" id="UP001217089"/>
    </source>
</evidence>
<feature type="compositionally biased region" description="Basic and acidic residues" evidence="1">
    <location>
        <begin position="86"/>
        <end position="103"/>
    </location>
</feature>
<dbReference type="PROSITE" id="PS50126">
    <property type="entry name" value="S1"/>
    <property type="match status" value="1"/>
</dbReference>
<gene>
    <name evidence="3" type="ORF">KUTeg_023143</name>
</gene>
<dbReference type="Pfam" id="PF00575">
    <property type="entry name" value="S1"/>
    <property type="match status" value="1"/>
</dbReference>
<dbReference type="SUPFAM" id="SSF50249">
    <property type="entry name" value="Nucleic acid-binding proteins"/>
    <property type="match status" value="1"/>
</dbReference>
<evidence type="ECO:0000259" key="2">
    <source>
        <dbReference type="PROSITE" id="PS50126"/>
    </source>
</evidence>
<feature type="region of interest" description="Disordered" evidence="1">
    <location>
        <begin position="86"/>
        <end position="133"/>
    </location>
</feature>
<feature type="compositionally biased region" description="Basic residues" evidence="1">
    <location>
        <begin position="104"/>
        <end position="125"/>
    </location>
</feature>
<reference evidence="3 4" key="1">
    <citation type="submission" date="2022-12" db="EMBL/GenBank/DDBJ databases">
        <title>Chromosome-level genome of Tegillarca granosa.</title>
        <authorList>
            <person name="Kim J."/>
        </authorList>
    </citation>
    <scope>NUCLEOTIDE SEQUENCE [LARGE SCALE GENOMIC DNA]</scope>
    <source>
        <strain evidence="3">Teg-2019</strain>
        <tissue evidence="3">Adductor muscle</tissue>
    </source>
</reference>